<accession>U3C9X4</accession>
<keyword evidence="2" id="KW-1185">Reference proteome</keyword>
<evidence type="ECO:0000313" key="2">
    <source>
        <dbReference type="Proteomes" id="UP000016567"/>
    </source>
</evidence>
<dbReference type="Proteomes" id="UP000016567">
    <property type="component" value="Unassembled WGS sequence"/>
</dbReference>
<comment type="caution">
    <text evidence="1">The sequence shown here is derived from an EMBL/GenBank/DDBJ whole genome shotgun (WGS) entry which is preliminary data.</text>
</comment>
<name>U3C9X4_9VIBR</name>
<dbReference type="OrthoDB" id="3251881at2"/>
<dbReference type="EMBL" id="BATL01000021">
    <property type="protein sequence ID" value="GAD75198.1"/>
    <property type="molecule type" value="Genomic_DNA"/>
</dbReference>
<sequence length="328" mass="38922">MKVLFIAPSAYGFCFHILESFSKLGVKVDYFDEHAFKKQSLWSHFFYKLSPKIIIRAHEGYISRILKKNKGDYDLVLVIRGEYLSRRSILTLKESINTACFMMYQWDFEVNLPLLKSQISCFDAVFSFDKNDSNKLRLRHKPLFFNSLHEKASCKNKRYRFNFIGTDHSDRNEVIKDIIFQNGIDRNDFYLHLYRSKKSIILNCLKSIRFFLCKDFSLYSYAPLDEVDTINAMAESDIILDITQPEQTGLTMRTLEALGLKRKLVTTNKDVVNYDFYHPSNIYIIDRQNLVIPRNFIDGEYVELSEKIYHKYHVDNWVKEFLKVKDYE</sequence>
<dbReference type="AlphaFoldDB" id="U3C9X4"/>
<proteinExistence type="predicted"/>
<gene>
    <name evidence="1" type="ORF">VAZ01S_021_00090</name>
</gene>
<reference evidence="1 2" key="1">
    <citation type="submission" date="2013-09" db="EMBL/GenBank/DDBJ databases">
        <title>Whole genome shotgun sequence of Vibrio azureus NBRC 104587.</title>
        <authorList>
            <person name="Isaki S."/>
            <person name="Hosoyama A."/>
            <person name="Numata M."/>
            <person name="Hashimoto M."/>
            <person name="Hosoyama Y."/>
            <person name="Tsuchikane K."/>
            <person name="Noguchi M."/>
            <person name="Hirakata S."/>
            <person name="Ichikawa N."/>
            <person name="Ohji S."/>
            <person name="Yamazoe A."/>
            <person name="Fujita N."/>
        </authorList>
    </citation>
    <scope>NUCLEOTIDE SEQUENCE [LARGE SCALE GENOMIC DNA]</scope>
    <source>
        <strain evidence="1 2">NBRC 104587</strain>
    </source>
</reference>
<evidence type="ECO:0000313" key="1">
    <source>
        <dbReference type="EMBL" id="GAD75198.1"/>
    </source>
</evidence>
<dbReference type="eggNOG" id="COG4641">
    <property type="taxonomic scope" value="Bacteria"/>
</dbReference>
<dbReference type="STRING" id="1219077.VAZ01S_021_00090"/>
<protein>
    <submittedName>
        <fullName evidence="1">Uncharacterized protein</fullName>
    </submittedName>
</protein>
<dbReference type="RefSeq" id="WP_021708959.1">
    <property type="nucleotide sequence ID" value="NZ_BAOB01000011.1"/>
</dbReference>
<organism evidence="1 2">
    <name type="scientific">Vibrio azureus NBRC 104587</name>
    <dbReference type="NCBI Taxonomy" id="1219077"/>
    <lineage>
        <taxon>Bacteria</taxon>
        <taxon>Pseudomonadati</taxon>
        <taxon>Pseudomonadota</taxon>
        <taxon>Gammaproteobacteria</taxon>
        <taxon>Vibrionales</taxon>
        <taxon>Vibrionaceae</taxon>
        <taxon>Vibrio</taxon>
    </lineage>
</organism>